<evidence type="ECO:0000256" key="5">
    <source>
        <dbReference type="ARBA" id="ARBA00023136"/>
    </source>
</evidence>
<dbReference type="InterPro" id="IPR002550">
    <property type="entry name" value="CNNM"/>
</dbReference>
<dbReference type="EMBL" id="NBIV01000102">
    <property type="protein sequence ID" value="PXF44084.1"/>
    <property type="molecule type" value="Genomic_DNA"/>
</dbReference>
<protein>
    <submittedName>
        <fullName evidence="13">Metal transporter CNNM2</fullName>
    </submittedName>
</protein>
<dbReference type="InterPro" id="IPR046342">
    <property type="entry name" value="CBS_dom_sf"/>
</dbReference>
<keyword evidence="5 7" id="KW-0472">Membrane</keyword>
<dbReference type="GO" id="GO:0010960">
    <property type="term" value="P:magnesium ion homeostasis"/>
    <property type="evidence" value="ECO:0007669"/>
    <property type="project" value="InterPro"/>
</dbReference>
<feature type="compositionally biased region" description="Polar residues" evidence="8">
    <location>
        <begin position="794"/>
        <end position="806"/>
    </location>
</feature>
<feature type="compositionally biased region" description="Polar residues" evidence="8">
    <location>
        <begin position="252"/>
        <end position="263"/>
    </location>
</feature>
<dbReference type="SUPFAM" id="SSF54631">
    <property type="entry name" value="CBS-domain pair"/>
    <property type="match status" value="1"/>
</dbReference>
<dbReference type="PROSITE" id="PS50042">
    <property type="entry name" value="CNMP_BINDING_3"/>
    <property type="match status" value="1"/>
</dbReference>
<evidence type="ECO:0000256" key="3">
    <source>
        <dbReference type="ARBA" id="ARBA00022737"/>
    </source>
</evidence>
<feature type="compositionally biased region" description="Basic and acidic residues" evidence="8">
    <location>
        <begin position="219"/>
        <end position="230"/>
    </location>
</feature>
<evidence type="ECO:0000259" key="10">
    <source>
        <dbReference type="PROSITE" id="PS50042"/>
    </source>
</evidence>
<feature type="transmembrane region" description="Helical" evidence="9">
    <location>
        <begin position="6"/>
        <end position="28"/>
    </location>
</feature>
<dbReference type="AlphaFoldDB" id="A0A2V3IPT9"/>
<evidence type="ECO:0000313" key="14">
    <source>
        <dbReference type="Proteomes" id="UP000247409"/>
    </source>
</evidence>
<dbReference type="Gene3D" id="3.10.580.10">
    <property type="entry name" value="CBS-domain"/>
    <property type="match status" value="1"/>
</dbReference>
<feature type="region of interest" description="Disordered" evidence="8">
    <location>
        <begin position="748"/>
        <end position="846"/>
    </location>
</feature>
<feature type="compositionally biased region" description="Polar residues" evidence="8">
    <location>
        <begin position="231"/>
        <end position="241"/>
    </location>
</feature>
<evidence type="ECO:0000256" key="4">
    <source>
        <dbReference type="ARBA" id="ARBA00022989"/>
    </source>
</evidence>
<gene>
    <name evidence="13" type="ORF">BWQ96_06165</name>
</gene>
<keyword evidence="2 7" id="KW-0812">Transmembrane</keyword>
<dbReference type="STRING" id="448386.A0A2V3IPT9"/>
<evidence type="ECO:0000256" key="9">
    <source>
        <dbReference type="SAM" id="Phobius"/>
    </source>
</evidence>
<evidence type="ECO:0000259" key="12">
    <source>
        <dbReference type="PROSITE" id="PS51846"/>
    </source>
</evidence>
<feature type="domain" description="CNNM transmembrane" evidence="12">
    <location>
        <begin position="1"/>
        <end position="175"/>
    </location>
</feature>
<feature type="domain" description="Cyclic nucleotide-binding" evidence="10">
    <location>
        <begin position="611"/>
        <end position="683"/>
    </location>
</feature>
<dbReference type="InterPro" id="IPR045095">
    <property type="entry name" value="ACDP"/>
</dbReference>
<feature type="transmembrane region" description="Helical" evidence="9">
    <location>
        <begin position="61"/>
        <end position="79"/>
    </location>
</feature>
<dbReference type="FunFam" id="3.10.580.10:FF:000006">
    <property type="entry name" value="DUF21 and CBS domain protein"/>
    <property type="match status" value="1"/>
</dbReference>
<dbReference type="Proteomes" id="UP000247409">
    <property type="component" value="Unassembled WGS sequence"/>
</dbReference>
<comment type="subcellular location">
    <subcellularLocation>
        <location evidence="1">Membrane</location>
        <topology evidence="1">Multi-pass membrane protein</topology>
    </subcellularLocation>
</comment>
<dbReference type="InterPro" id="IPR044751">
    <property type="entry name" value="Ion_transp-like_CBS"/>
</dbReference>
<feature type="compositionally biased region" description="Basic and acidic residues" evidence="8">
    <location>
        <begin position="292"/>
        <end position="304"/>
    </location>
</feature>
<dbReference type="SUPFAM" id="SSF51206">
    <property type="entry name" value="cAMP-binding domain-like"/>
    <property type="match status" value="1"/>
</dbReference>
<feature type="region of interest" description="Disordered" evidence="8">
    <location>
        <begin position="710"/>
        <end position="731"/>
    </location>
</feature>
<organism evidence="13 14">
    <name type="scientific">Gracilariopsis chorda</name>
    <dbReference type="NCBI Taxonomy" id="448386"/>
    <lineage>
        <taxon>Eukaryota</taxon>
        <taxon>Rhodophyta</taxon>
        <taxon>Florideophyceae</taxon>
        <taxon>Rhodymeniophycidae</taxon>
        <taxon>Gracilariales</taxon>
        <taxon>Gracilariaceae</taxon>
        <taxon>Gracilariopsis</taxon>
    </lineage>
</organism>
<comment type="caution">
    <text evidence="13">The sequence shown here is derived from an EMBL/GenBank/DDBJ whole genome shotgun (WGS) entry which is preliminary data.</text>
</comment>
<dbReference type="PANTHER" id="PTHR12064:SF94">
    <property type="entry name" value="UNEXTENDED PROTEIN"/>
    <property type="match status" value="1"/>
</dbReference>
<dbReference type="PANTHER" id="PTHR12064">
    <property type="entry name" value="METAL TRANSPORTER CNNM"/>
    <property type="match status" value="1"/>
</dbReference>
<keyword evidence="6" id="KW-0129">CBS domain</keyword>
<dbReference type="InterPro" id="IPR000595">
    <property type="entry name" value="cNMP-bd_dom"/>
</dbReference>
<evidence type="ECO:0000256" key="6">
    <source>
        <dbReference type="PROSITE-ProRule" id="PRU00703"/>
    </source>
</evidence>
<feature type="compositionally biased region" description="Basic and acidic residues" evidence="8">
    <location>
        <begin position="182"/>
        <end position="193"/>
    </location>
</feature>
<dbReference type="Pfam" id="PF25562">
    <property type="entry name" value="CNBH_CNNM2_C"/>
    <property type="match status" value="1"/>
</dbReference>
<evidence type="ECO:0000259" key="11">
    <source>
        <dbReference type="PROSITE" id="PS51371"/>
    </source>
</evidence>
<sequence length="846" mass="93110">MAQWWQIVVTVICIILSGTFSGLTLGLMSLDIIDLRVLTESGTDREKWYARRILPIRKHGNWLLCTLLIGNTAVNSALAIVTADLFGGVAGFVASTFTILYIGEIIPQAVCHRFGLVIGAHAVPFIRLTMFISAPLSFTTAKALDFFLGGESATRYNKSQLKSLLSIHGTGEHDLASSNSNHRSEHHPTEPVDSRTYVAAVENTTEQVAVVELQQISIHPEHDPTHDKRSASQPIRNSMRTPTAPERFANRALNSEETATSPRQDSRPKTSRIRTWNQSRLYDATFARIVTRNRDKKDRERDSESSNPPLTKDEITMLGGAFDFSQKTVGQVMTTLDDVFMLEASLSLNFEVMLLIFQSGHSRIPVYDKSRDNIIGVLFTKDLILLDPEDSVPIKTVLLFFGRTVLLVFFDTTLNKMLNIFRQGGGHMAIVQKKKGGADENPETLGIVTLEDLIEEIIGQDIVDETDVYTDNVSKQRVKRVRSIHPEVLKMFDSKHDEELLTEKEVLVVSSYLSNNTEEFAQSCIDTDILRQVLAEIPIVKYPAEDSPMSGSNPIGHTGLATMASALAGELKADKSGDAFPNVSAPDITSRLEASTRAAVIERGQAVPDVTIYTRGVPTKNAYLIINGRLEICAGNDGFISEAGPWTLLGVRALTEDIYAPDFTARVIERPARLLRVSRKLYRVMKQYTAKGANWTARETGSIKDRALLPLRPSVSPPKRRGTTVPNENPPSSLALAAAAAAVAVGAPKADEGGPSLSGTASEATVVRKARSRPNGQSIEWSEMEPRLFKKRQSSPGNRKAQSSPDITIDALDDEGHNLNSDREPLSHGSKEHPRNEQLSNLDDDE</sequence>
<evidence type="ECO:0000256" key="7">
    <source>
        <dbReference type="PROSITE-ProRule" id="PRU01193"/>
    </source>
</evidence>
<evidence type="ECO:0000256" key="8">
    <source>
        <dbReference type="SAM" id="MobiDB-lite"/>
    </source>
</evidence>
<dbReference type="PROSITE" id="PS51371">
    <property type="entry name" value="CBS"/>
    <property type="match status" value="2"/>
</dbReference>
<dbReference type="GO" id="GO:0016020">
    <property type="term" value="C:membrane"/>
    <property type="evidence" value="ECO:0007669"/>
    <property type="project" value="UniProtKB-SubCell"/>
</dbReference>
<dbReference type="OrthoDB" id="5353557at2759"/>
<evidence type="ECO:0000256" key="2">
    <source>
        <dbReference type="ARBA" id="ARBA00022692"/>
    </source>
</evidence>
<feature type="region of interest" description="Disordered" evidence="8">
    <location>
        <begin position="216"/>
        <end position="274"/>
    </location>
</feature>
<feature type="compositionally biased region" description="Polar residues" evidence="8">
    <location>
        <begin position="837"/>
        <end position="846"/>
    </location>
</feature>
<feature type="transmembrane region" description="Helical" evidence="9">
    <location>
        <begin position="114"/>
        <end position="138"/>
    </location>
</feature>
<reference evidence="13 14" key="1">
    <citation type="journal article" date="2018" name="Mol. Biol. Evol.">
        <title>Analysis of the draft genome of the red seaweed Gracilariopsis chorda provides insights into genome size evolution in Rhodophyta.</title>
        <authorList>
            <person name="Lee J."/>
            <person name="Yang E.C."/>
            <person name="Graf L."/>
            <person name="Yang J.H."/>
            <person name="Qiu H."/>
            <person name="Zel Zion U."/>
            <person name="Chan C.X."/>
            <person name="Stephens T.G."/>
            <person name="Weber A.P.M."/>
            <person name="Boo G.H."/>
            <person name="Boo S.M."/>
            <person name="Kim K.M."/>
            <person name="Shin Y."/>
            <person name="Jung M."/>
            <person name="Lee S.J."/>
            <person name="Yim H.S."/>
            <person name="Lee J.H."/>
            <person name="Bhattacharya D."/>
            <person name="Yoon H.S."/>
        </authorList>
    </citation>
    <scope>NUCLEOTIDE SEQUENCE [LARGE SCALE GENOMIC DNA]</scope>
    <source>
        <strain evidence="13 14">SKKU-2015</strain>
        <tissue evidence="13">Whole body</tissue>
    </source>
</reference>
<feature type="region of interest" description="Disordered" evidence="8">
    <location>
        <begin position="292"/>
        <end position="314"/>
    </location>
</feature>
<evidence type="ECO:0000256" key="1">
    <source>
        <dbReference type="ARBA" id="ARBA00004141"/>
    </source>
</evidence>
<evidence type="ECO:0000313" key="13">
    <source>
        <dbReference type="EMBL" id="PXF44084.1"/>
    </source>
</evidence>
<dbReference type="PROSITE" id="PS51846">
    <property type="entry name" value="CNNM"/>
    <property type="match status" value="1"/>
</dbReference>
<feature type="domain" description="CBS" evidence="11">
    <location>
        <begin position="333"/>
        <end position="394"/>
    </location>
</feature>
<keyword evidence="14" id="KW-1185">Reference proteome</keyword>
<proteinExistence type="predicted"/>
<dbReference type="Pfam" id="PF01595">
    <property type="entry name" value="CNNM"/>
    <property type="match status" value="1"/>
</dbReference>
<dbReference type="InterPro" id="IPR000644">
    <property type="entry name" value="CBS_dom"/>
</dbReference>
<name>A0A2V3IPT9_9FLOR</name>
<keyword evidence="4 7" id="KW-1133">Transmembrane helix</keyword>
<keyword evidence="3" id="KW-0677">Repeat</keyword>
<feature type="region of interest" description="Disordered" evidence="8">
    <location>
        <begin position="172"/>
        <end position="194"/>
    </location>
</feature>
<feature type="transmembrane region" description="Helical" evidence="9">
    <location>
        <begin position="85"/>
        <end position="102"/>
    </location>
</feature>
<feature type="compositionally biased region" description="Basic and acidic residues" evidence="8">
    <location>
        <begin position="814"/>
        <end position="836"/>
    </location>
</feature>
<dbReference type="CDD" id="cd04590">
    <property type="entry name" value="CBS_pair_CorC_HlyC_assoc"/>
    <property type="match status" value="1"/>
</dbReference>
<feature type="domain" description="CBS" evidence="11">
    <location>
        <begin position="401"/>
        <end position="465"/>
    </location>
</feature>
<dbReference type="InterPro" id="IPR018490">
    <property type="entry name" value="cNMP-bd_dom_sf"/>
</dbReference>
<accession>A0A2V3IPT9</accession>